<accession>A0A5E4PQS1</accession>
<dbReference type="EMBL" id="FZQP02000093">
    <property type="protein sequence ID" value="VVC87211.1"/>
    <property type="molecule type" value="Genomic_DNA"/>
</dbReference>
<reference evidence="2 3" key="1">
    <citation type="submission" date="2017-07" db="EMBL/GenBank/DDBJ databases">
        <authorList>
            <person name="Talla V."/>
            <person name="Backstrom N."/>
        </authorList>
    </citation>
    <scope>NUCLEOTIDE SEQUENCE [LARGE SCALE GENOMIC DNA]</scope>
</reference>
<dbReference type="AlphaFoldDB" id="A0A5E4PQS1"/>
<name>A0A5E4PQS1_9NEOP</name>
<proteinExistence type="predicted"/>
<evidence type="ECO:0000313" key="3">
    <source>
        <dbReference type="Proteomes" id="UP000324832"/>
    </source>
</evidence>
<dbReference type="Proteomes" id="UP000324832">
    <property type="component" value="Unassembled WGS sequence"/>
</dbReference>
<gene>
    <name evidence="2" type="ORF">LSINAPIS_LOCUS875</name>
</gene>
<evidence type="ECO:0000313" key="2">
    <source>
        <dbReference type="EMBL" id="VVC87211.1"/>
    </source>
</evidence>
<evidence type="ECO:0000256" key="1">
    <source>
        <dbReference type="SAM" id="MobiDB-lite"/>
    </source>
</evidence>
<keyword evidence="3" id="KW-1185">Reference proteome</keyword>
<protein>
    <submittedName>
        <fullName evidence="2">Uncharacterized protein</fullName>
    </submittedName>
</protein>
<organism evidence="2 3">
    <name type="scientific">Leptidea sinapis</name>
    <dbReference type="NCBI Taxonomy" id="189913"/>
    <lineage>
        <taxon>Eukaryota</taxon>
        <taxon>Metazoa</taxon>
        <taxon>Ecdysozoa</taxon>
        <taxon>Arthropoda</taxon>
        <taxon>Hexapoda</taxon>
        <taxon>Insecta</taxon>
        <taxon>Pterygota</taxon>
        <taxon>Neoptera</taxon>
        <taxon>Endopterygota</taxon>
        <taxon>Lepidoptera</taxon>
        <taxon>Glossata</taxon>
        <taxon>Ditrysia</taxon>
        <taxon>Papilionoidea</taxon>
        <taxon>Pieridae</taxon>
        <taxon>Dismorphiinae</taxon>
        <taxon>Leptidea</taxon>
    </lineage>
</organism>
<feature type="region of interest" description="Disordered" evidence="1">
    <location>
        <begin position="487"/>
        <end position="513"/>
    </location>
</feature>
<sequence length="700" mass="80940">MEHNIINTLKGDRVSSTYAEIYFDDTYCNHNKSDTIEGGLELSNRGQETEKLDIEDEWTSPSDLLVGIIELKPPFTSKINRGKTHEGICRIGNELLKQEHSKFLKSLNKNIAENDAAWEQILKHESEKVTNKVKVIYDKIFKEKSLIMSNEISKFYESNLQELEDHIRSEVQMVLESSQANIISTLNAEIREKLKQQKKSLEDILRKRLLNEVKKINHYYSLLLGEEIDKNEYLINNALIDKNDTLNAFVRLMEADKITSNMYVMSLERKKCKVKRIILKNYHNEEIQERIQKIKERRDIIEDYKTREKTIPAINKEWTENINKILQLFLKFIGFSLKLLPEQSTFLLDLEKLVILQLNEIQKQPDAPQTLLLDESNLINEFNFVQKENEMNVPCENEPFTLVGDLSDPIPPQYGSRETLASNVDLPSFRVQRQFVYAKCHGFEDIKKVLDVKTCPMCHYTVPKSDEIHSSDTLHSNLEPTLQSTEDITTLTTTEYTTTSESTTDDTTTTTDSTTEDTISSAWLLKGAISSRIPMDDHTFSKGFLLSEAHYKRSKECPARSCMNWLRKQSFLNLKSYVNYSDDNYARVTAILGKNFRRRTRPVLMRPKDIVYSEPPFFATKEKFHTVETQCSSAEDLDMVNTASCTCIASNSNINVKDANTSDIEVHDAFTKRKISLQHLFNSNPELLKLFTDECYDKKI</sequence>